<dbReference type="PANTHER" id="PTHR43727">
    <property type="entry name" value="DIAMINOPIMELATE DECARBOXYLASE"/>
    <property type="match status" value="1"/>
</dbReference>
<gene>
    <name evidence="5" type="ORF">IAA45_12735</name>
</gene>
<comment type="caution">
    <text evidence="5">The sequence shown here is derived from an EMBL/GenBank/DDBJ whole genome shotgun (WGS) entry which is preliminary data.</text>
</comment>
<evidence type="ECO:0000259" key="3">
    <source>
        <dbReference type="Pfam" id="PF00278"/>
    </source>
</evidence>
<proteinExistence type="predicted"/>
<dbReference type="GO" id="GO:0008784">
    <property type="term" value="F:alanine racemase activity"/>
    <property type="evidence" value="ECO:0007669"/>
    <property type="project" value="UniProtKB-EC"/>
</dbReference>
<evidence type="ECO:0000259" key="4">
    <source>
        <dbReference type="Pfam" id="PF02784"/>
    </source>
</evidence>
<dbReference type="InterPro" id="IPR009006">
    <property type="entry name" value="Ala_racemase/Decarboxylase_C"/>
</dbReference>
<dbReference type="GO" id="GO:0009089">
    <property type="term" value="P:lysine biosynthetic process via diaminopimelate"/>
    <property type="evidence" value="ECO:0007669"/>
    <property type="project" value="TreeGrafter"/>
</dbReference>
<comment type="cofactor">
    <cofactor evidence="1">
        <name>pyridoxal 5'-phosphate</name>
        <dbReference type="ChEBI" id="CHEBI:597326"/>
    </cofactor>
</comment>
<dbReference type="AlphaFoldDB" id="A0A9D1WKD8"/>
<dbReference type="Proteomes" id="UP000886817">
    <property type="component" value="Unassembled WGS sequence"/>
</dbReference>
<dbReference type="EC" id="5.1.1.1" evidence="5"/>
<dbReference type="SUPFAM" id="SSF50621">
    <property type="entry name" value="Alanine racemase C-terminal domain-like"/>
    <property type="match status" value="1"/>
</dbReference>
<dbReference type="Gene3D" id="3.20.20.10">
    <property type="entry name" value="Alanine racemase"/>
    <property type="match status" value="1"/>
</dbReference>
<feature type="domain" description="Orn/DAP/Arg decarboxylase 2 C-terminal" evidence="3">
    <location>
        <begin position="17"/>
        <end position="375"/>
    </location>
</feature>
<dbReference type="EMBL" id="DXEX01000271">
    <property type="protein sequence ID" value="HIX60559.1"/>
    <property type="molecule type" value="Genomic_DNA"/>
</dbReference>
<protein>
    <submittedName>
        <fullName evidence="5">Alanine racemase</fullName>
        <ecNumber evidence="5">5.1.1.1</ecNumber>
    </submittedName>
</protein>
<sequence>MRTERLKEAAARYGTPLYVYDLDILREQMTIFRKKLGTDIGLCFAMKANAFLTVPMAAMTERIEICSFGEYQICRKLGIAPEKMLISGVLKKREELQIVLGACGENAVYTAESVRQFFLLSQLARENRRTLRVYLRLSSGNQFGMDEKTICSLIRERAQHSQIQIEGLHYFSGTQKKSETLIGKELEKLDAFLCRTEKEEKFCWKHLEYGPGMGVSYFRGKNGNGAAGKEGAVSEDRSASRTAGENTEVFQPGILEITERIRKMKWKGKITLEMGRALTAMCGYYLTEIQDCKRTEGRSYCIVDGGSHQMNYDGQVRGLYQPVIRVLDKKMPDNSKNTENWTICGALCTVSDILAANVCLGDVKVGDQLVFERTGAYSSTEGMALFLSHALPAVVLYSERTGWKLVRRKQETYPWNMDGSRRCGEDGNTD</sequence>
<feature type="domain" description="Orn/DAP/Arg decarboxylase 2 N-terminal" evidence="4">
    <location>
        <begin position="25"/>
        <end position="221"/>
    </location>
</feature>
<keyword evidence="2" id="KW-0663">Pyridoxal phosphate</keyword>
<dbReference type="PANTHER" id="PTHR43727:SF2">
    <property type="entry name" value="GROUP IV DECARBOXYLASE"/>
    <property type="match status" value="1"/>
</dbReference>
<evidence type="ECO:0000313" key="6">
    <source>
        <dbReference type="Proteomes" id="UP000886817"/>
    </source>
</evidence>
<dbReference type="Pfam" id="PF02784">
    <property type="entry name" value="Orn_Arg_deC_N"/>
    <property type="match status" value="1"/>
</dbReference>
<dbReference type="SUPFAM" id="SSF51419">
    <property type="entry name" value="PLP-binding barrel"/>
    <property type="match status" value="1"/>
</dbReference>
<accession>A0A9D1WKD8</accession>
<evidence type="ECO:0000256" key="2">
    <source>
        <dbReference type="ARBA" id="ARBA00022898"/>
    </source>
</evidence>
<evidence type="ECO:0000313" key="5">
    <source>
        <dbReference type="EMBL" id="HIX60559.1"/>
    </source>
</evidence>
<keyword evidence="5" id="KW-0413">Isomerase</keyword>
<reference evidence="5" key="1">
    <citation type="journal article" date="2021" name="PeerJ">
        <title>Extensive microbial diversity within the chicken gut microbiome revealed by metagenomics and culture.</title>
        <authorList>
            <person name="Gilroy R."/>
            <person name="Ravi A."/>
            <person name="Getino M."/>
            <person name="Pursley I."/>
            <person name="Horton D.L."/>
            <person name="Alikhan N.F."/>
            <person name="Baker D."/>
            <person name="Gharbi K."/>
            <person name="Hall N."/>
            <person name="Watson M."/>
            <person name="Adriaenssens E.M."/>
            <person name="Foster-Nyarko E."/>
            <person name="Jarju S."/>
            <person name="Secka A."/>
            <person name="Antonio M."/>
            <person name="Oren A."/>
            <person name="Chaudhuri R.R."/>
            <person name="La Ragione R."/>
            <person name="Hildebrand F."/>
            <person name="Pallen M.J."/>
        </authorList>
    </citation>
    <scope>NUCLEOTIDE SEQUENCE</scope>
    <source>
        <strain evidence="5">ChiSjej1B19-8411</strain>
    </source>
</reference>
<dbReference type="InterPro" id="IPR029066">
    <property type="entry name" value="PLP-binding_barrel"/>
</dbReference>
<reference evidence="5" key="2">
    <citation type="submission" date="2021-04" db="EMBL/GenBank/DDBJ databases">
        <authorList>
            <person name="Gilroy R."/>
        </authorList>
    </citation>
    <scope>NUCLEOTIDE SEQUENCE</scope>
    <source>
        <strain evidence="5">ChiSjej1B19-8411</strain>
    </source>
</reference>
<name>A0A9D1WKD8_9FIRM</name>
<dbReference type="Gene3D" id="2.40.37.10">
    <property type="entry name" value="Lyase, Ornithine Decarboxylase, Chain A, domain 1"/>
    <property type="match status" value="1"/>
</dbReference>
<evidence type="ECO:0000256" key="1">
    <source>
        <dbReference type="ARBA" id="ARBA00001933"/>
    </source>
</evidence>
<dbReference type="GO" id="GO:0008836">
    <property type="term" value="F:diaminopimelate decarboxylase activity"/>
    <property type="evidence" value="ECO:0007669"/>
    <property type="project" value="TreeGrafter"/>
</dbReference>
<organism evidence="5 6">
    <name type="scientific">Candidatus Blautia gallistercoris</name>
    <dbReference type="NCBI Taxonomy" id="2838490"/>
    <lineage>
        <taxon>Bacteria</taxon>
        <taxon>Bacillati</taxon>
        <taxon>Bacillota</taxon>
        <taxon>Clostridia</taxon>
        <taxon>Lachnospirales</taxon>
        <taxon>Lachnospiraceae</taxon>
        <taxon>Blautia</taxon>
    </lineage>
</organism>
<dbReference type="Pfam" id="PF00278">
    <property type="entry name" value="Orn_DAP_Arg_deC"/>
    <property type="match status" value="1"/>
</dbReference>
<dbReference type="InterPro" id="IPR022644">
    <property type="entry name" value="De-COase2_N"/>
</dbReference>
<dbReference type="InterPro" id="IPR022643">
    <property type="entry name" value="De-COase2_C"/>
</dbReference>